<dbReference type="PANTHER" id="PTHR34219">
    <property type="entry name" value="IRON-REGULATED INNER MEMBRANE PROTEIN-RELATED"/>
    <property type="match status" value="1"/>
</dbReference>
<name>A0A7W4ZAK8_9GAMM</name>
<comment type="caution">
    <text evidence="2">The sequence shown here is derived from an EMBL/GenBank/DDBJ whole genome shotgun (WGS) entry which is preliminary data.</text>
</comment>
<evidence type="ECO:0000313" key="2">
    <source>
        <dbReference type="EMBL" id="MBB3062968.1"/>
    </source>
</evidence>
<sequence length="392" mass="43259">MKAQSIRNWYLVHKWTSLISTLFLLMLCVTGLPLIFYHEIDHALGNSVEPPEMPGAAATASVDDIAAAAAVRRPQDAVQYLYREPEEPEAWYVGMAKTVDAAEATAFFMYDARTGEFLHEYPLQQGFMYVIYRLHLDMFAGLGGTLFLGFMGLLLAASLVSGAVVYGPFMSKLKFGTVRRNRSPRLKWLDLHNLLGIAILVWVMVVGVTGVINTLALPIFGQWQSSELAVMTEDYRNDALTEGVDHSVERALETARAAAPEMEPGFVAFPGNPFASPHHFGVFMQGNTPFTSKLMTPVLVDAATGELTAVAEMPWYVTALLLSRPLHFGDYGGLPLKILWALLDLIAILVLGSGVYLWVKKRNVSIEEKLAALRPAEDKFPPLAARQSQEVL</sequence>
<keyword evidence="3" id="KW-1185">Reference proteome</keyword>
<evidence type="ECO:0000256" key="1">
    <source>
        <dbReference type="SAM" id="Phobius"/>
    </source>
</evidence>
<dbReference type="AlphaFoldDB" id="A0A7W4ZAK8"/>
<reference evidence="2 3" key="1">
    <citation type="submission" date="2020-08" db="EMBL/GenBank/DDBJ databases">
        <title>Genomic Encyclopedia of Type Strains, Phase III (KMG-III): the genomes of soil and plant-associated and newly described type strains.</title>
        <authorList>
            <person name="Whitman W."/>
        </authorList>
    </citation>
    <scope>NUCLEOTIDE SEQUENCE [LARGE SCALE GENOMIC DNA]</scope>
    <source>
        <strain evidence="2 3">CECT 8799</strain>
    </source>
</reference>
<keyword evidence="1" id="KW-0812">Transmembrane</keyword>
<organism evidence="2 3">
    <name type="scientific">Microbulbifer rhizosphaerae</name>
    <dbReference type="NCBI Taxonomy" id="1562603"/>
    <lineage>
        <taxon>Bacteria</taxon>
        <taxon>Pseudomonadati</taxon>
        <taxon>Pseudomonadota</taxon>
        <taxon>Gammaproteobacteria</taxon>
        <taxon>Cellvibrionales</taxon>
        <taxon>Microbulbiferaceae</taxon>
        <taxon>Microbulbifer</taxon>
    </lineage>
</organism>
<keyword evidence="1" id="KW-0472">Membrane</keyword>
<protein>
    <submittedName>
        <fullName evidence="2">Putative iron-regulated membrane protein</fullName>
    </submittedName>
</protein>
<keyword evidence="1" id="KW-1133">Transmembrane helix</keyword>
<dbReference type="Proteomes" id="UP000535937">
    <property type="component" value="Unassembled WGS sequence"/>
</dbReference>
<evidence type="ECO:0000313" key="3">
    <source>
        <dbReference type="Proteomes" id="UP000535937"/>
    </source>
</evidence>
<feature type="transmembrane region" description="Helical" evidence="1">
    <location>
        <begin position="338"/>
        <end position="359"/>
    </location>
</feature>
<dbReference type="PANTHER" id="PTHR34219:SF3">
    <property type="entry name" value="BLL7967 PROTEIN"/>
    <property type="match status" value="1"/>
</dbReference>
<feature type="transmembrane region" description="Helical" evidence="1">
    <location>
        <begin position="146"/>
        <end position="170"/>
    </location>
</feature>
<dbReference type="RefSeq" id="WP_183462725.1">
    <property type="nucleotide sequence ID" value="NZ_JACHWZ010000022.1"/>
</dbReference>
<dbReference type="Pfam" id="PF03929">
    <property type="entry name" value="PepSY_TM"/>
    <property type="match status" value="1"/>
</dbReference>
<feature type="transmembrane region" description="Helical" evidence="1">
    <location>
        <begin position="191"/>
        <end position="220"/>
    </location>
</feature>
<proteinExistence type="predicted"/>
<feature type="transmembrane region" description="Helical" evidence="1">
    <location>
        <begin position="12"/>
        <end position="37"/>
    </location>
</feature>
<dbReference type="EMBL" id="JACHWZ010000022">
    <property type="protein sequence ID" value="MBB3062968.1"/>
    <property type="molecule type" value="Genomic_DNA"/>
</dbReference>
<dbReference type="InterPro" id="IPR005625">
    <property type="entry name" value="PepSY-ass_TM"/>
</dbReference>
<accession>A0A7W4ZAK8</accession>
<gene>
    <name evidence="2" type="ORF">FHS09_003819</name>
</gene>